<proteinExistence type="predicted"/>
<organism evidence="2">
    <name type="scientific">uncultured Caudovirales phage</name>
    <dbReference type="NCBI Taxonomy" id="2100421"/>
    <lineage>
        <taxon>Viruses</taxon>
        <taxon>Duplodnaviria</taxon>
        <taxon>Heunggongvirae</taxon>
        <taxon>Uroviricota</taxon>
        <taxon>Caudoviricetes</taxon>
        <taxon>Peduoviridae</taxon>
        <taxon>Maltschvirus</taxon>
        <taxon>Maltschvirus maltsch</taxon>
    </lineage>
</organism>
<dbReference type="EMBL" id="LR796973">
    <property type="protein sequence ID" value="CAB4179081.1"/>
    <property type="molecule type" value="Genomic_DNA"/>
</dbReference>
<dbReference type="EMBL" id="LR797134">
    <property type="protein sequence ID" value="CAB4189448.1"/>
    <property type="molecule type" value="Genomic_DNA"/>
</dbReference>
<sequence>MASQAKRLELRATLSGPFFAADPSKTTRRNIRDMMDALAEEAEKDVRAQITSAHVNPNVKGYTTGTKTNKRWATSMAVNLMPTGNKAESIQNAAILYGRRKGNHGTTVGIEAKSHPFARTTRAIRGSRAVLAANLTKGIE</sequence>
<reference evidence="2" key="1">
    <citation type="submission" date="2020-05" db="EMBL/GenBank/DDBJ databases">
        <authorList>
            <person name="Chiriac C."/>
            <person name="Salcher M."/>
            <person name="Ghai R."/>
            <person name="Kavagutti S V."/>
        </authorList>
    </citation>
    <scope>NUCLEOTIDE SEQUENCE</scope>
</reference>
<evidence type="ECO:0000313" key="5">
    <source>
        <dbReference type="EMBL" id="CAB4215892.1"/>
    </source>
</evidence>
<dbReference type="EMBL" id="LR796913">
    <property type="protein sequence ID" value="CAB4174393.1"/>
    <property type="molecule type" value="Genomic_DNA"/>
</dbReference>
<evidence type="ECO:0000313" key="1">
    <source>
        <dbReference type="EMBL" id="CAB4174393.1"/>
    </source>
</evidence>
<evidence type="ECO:0000313" key="4">
    <source>
        <dbReference type="EMBL" id="CAB4192088.1"/>
    </source>
</evidence>
<accession>A0A6J5QC34</accession>
<name>A0A6J5QC34_9CAUD</name>
<evidence type="ECO:0000313" key="2">
    <source>
        <dbReference type="EMBL" id="CAB4179081.1"/>
    </source>
</evidence>
<dbReference type="EMBL" id="LR797191">
    <property type="protein sequence ID" value="CAB4192088.1"/>
    <property type="molecule type" value="Genomic_DNA"/>
</dbReference>
<protein>
    <submittedName>
        <fullName evidence="2">Uncharacterized protein</fullName>
    </submittedName>
</protein>
<evidence type="ECO:0000313" key="3">
    <source>
        <dbReference type="EMBL" id="CAB4189448.1"/>
    </source>
</evidence>
<gene>
    <name evidence="2" type="ORF">UFOVP1028_34</name>
    <name evidence="3" type="ORF">UFOVP1187_31</name>
    <name evidence="4" type="ORF">UFOVP1235_2</name>
    <name evidence="5" type="ORF">UFOVP1488_31</name>
    <name evidence="1" type="ORF">UFOVP960_45</name>
</gene>
<dbReference type="EMBL" id="LR797432">
    <property type="protein sequence ID" value="CAB4215892.1"/>
    <property type="molecule type" value="Genomic_DNA"/>
</dbReference>